<dbReference type="AlphaFoldDB" id="A0A179S0C7"/>
<evidence type="ECO:0000313" key="10">
    <source>
        <dbReference type="EMBL" id="OAS17767.1"/>
    </source>
</evidence>
<dbReference type="InterPro" id="IPR036380">
    <property type="entry name" value="Isochorismatase-like_sf"/>
</dbReference>
<accession>A0A179S0C7</accession>
<dbReference type="NCBIfam" id="NF008623">
    <property type="entry name" value="PRK11609.1"/>
    <property type="match status" value="1"/>
</dbReference>
<sequence length="214" mass="22572">MTSNALQASETDCLLVIDVQADFLPGGALAVPDGDAVIAPINALGRLFRHVVLTQDWHPAGHASFAASHPGRAPFETATLPYGPQVLWPEHCVQGTPGAALSPALALPHAQLVIRKGYRPGIDSYSAFREADRETSTGLAGYLRERGFTRVFLCGLATDYCVAWSAIDARAAGFQAVVVEDACRAIDRDGSLERAWGDMAAAGVEREESGAIGG</sequence>
<dbReference type="EC" id="3.5.1.19" evidence="6"/>
<evidence type="ECO:0000256" key="6">
    <source>
        <dbReference type="ARBA" id="ARBA00039017"/>
    </source>
</evidence>
<evidence type="ECO:0000256" key="1">
    <source>
        <dbReference type="ARBA" id="ARBA00006336"/>
    </source>
</evidence>
<dbReference type="SUPFAM" id="SSF52499">
    <property type="entry name" value="Isochorismatase-like hydrolases"/>
    <property type="match status" value="1"/>
</dbReference>
<evidence type="ECO:0000256" key="2">
    <source>
        <dbReference type="ARBA" id="ARBA00022642"/>
    </source>
</evidence>
<dbReference type="CDD" id="cd01011">
    <property type="entry name" value="nicotinamidase"/>
    <property type="match status" value="1"/>
</dbReference>
<evidence type="ECO:0000256" key="7">
    <source>
        <dbReference type="ARBA" id="ARBA00043224"/>
    </source>
</evidence>
<evidence type="ECO:0000256" key="5">
    <source>
        <dbReference type="ARBA" id="ARBA00037900"/>
    </source>
</evidence>
<keyword evidence="3" id="KW-0479">Metal-binding</keyword>
<dbReference type="OrthoDB" id="9791276at2"/>
<keyword evidence="2" id="KW-0662">Pyridine nucleotide biosynthesis</keyword>
<keyword evidence="4" id="KW-0378">Hydrolase</keyword>
<comment type="pathway">
    <text evidence="5">Cofactor biosynthesis; nicotinate biosynthesis; nicotinate from nicotinamide: step 1/1.</text>
</comment>
<gene>
    <name evidence="10" type="ORF">A5481_27285</name>
</gene>
<dbReference type="FunFam" id="3.40.50.850:FF:000006">
    <property type="entry name" value="Bifunctional pyrazinamidase/nicotinamidase"/>
    <property type="match status" value="1"/>
</dbReference>
<dbReference type="InterPro" id="IPR052347">
    <property type="entry name" value="Isochorismatase_Nicotinamidase"/>
</dbReference>
<dbReference type="Pfam" id="PF00857">
    <property type="entry name" value="Isochorismatase"/>
    <property type="match status" value="1"/>
</dbReference>
<dbReference type="PANTHER" id="PTHR11080:SF2">
    <property type="entry name" value="LD05707P"/>
    <property type="match status" value="1"/>
</dbReference>
<dbReference type="EMBL" id="LWHQ01000065">
    <property type="protein sequence ID" value="OAS17767.1"/>
    <property type="molecule type" value="Genomic_DNA"/>
</dbReference>
<organism evidence="10 11">
    <name type="scientific">Methylobacterium platani</name>
    <dbReference type="NCBI Taxonomy" id="427683"/>
    <lineage>
        <taxon>Bacteria</taxon>
        <taxon>Pseudomonadati</taxon>
        <taxon>Pseudomonadota</taxon>
        <taxon>Alphaproteobacteria</taxon>
        <taxon>Hyphomicrobiales</taxon>
        <taxon>Methylobacteriaceae</taxon>
        <taxon>Methylobacterium</taxon>
    </lineage>
</organism>
<dbReference type="InterPro" id="IPR000868">
    <property type="entry name" value="Isochorismatase-like_dom"/>
</dbReference>
<dbReference type="PANTHER" id="PTHR11080">
    <property type="entry name" value="PYRAZINAMIDASE/NICOTINAMIDASE"/>
    <property type="match status" value="1"/>
</dbReference>
<evidence type="ECO:0000256" key="3">
    <source>
        <dbReference type="ARBA" id="ARBA00022723"/>
    </source>
</evidence>
<evidence type="ECO:0000313" key="11">
    <source>
        <dbReference type="Proteomes" id="UP000078316"/>
    </source>
</evidence>
<dbReference type="GO" id="GO:0019363">
    <property type="term" value="P:pyridine nucleotide biosynthetic process"/>
    <property type="evidence" value="ECO:0007669"/>
    <property type="project" value="UniProtKB-KW"/>
</dbReference>
<dbReference type="GO" id="GO:0008936">
    <property type="term" value="F:nicotinamidase activity"/>
    <property type="evidence" value="ECO:0007669"/>
    <property type="project" value="UniProtKB-EC"/>
</dbReference>
<protein>
    <recommendedName>
        <fullName evidence="8">Nicotinamidase</fullName>
        <ecNumber evidence="6">3.5.1.19</ecNumber>
    </recommendedName>
    <alternativeName>
        <fullName evidence="7">Nicotinamide deamidase</fullName>
    </alternativeName>
</protein>
<feature type="domain" description="Isochorismatase-like" evidence="9">
    <location>
        <begin position="13"/>
        <end position="204"/>
    </location>
</feature>
<comment type="caution">
    <text evidence="10">The sequence shown here is derived from an EMBL/GenBank/DDBJ whole genome shotgun (WGS) entry which is preliminary data.</text>
</comment>
<dbReference type="Gene3D" id="3.40.50.850">
    <property type="entry name" value="Isochorismatase-like"/>
    <property type="match status" value="1"/>
</dbReference>
<evidence type="ECO:0000256" key="4">
    <source>
        <dbReference type="ARBA" id="ARBA00022801"/>
    </source>
</evidence>
<proteinExistence type="inferred from homology"/>
<dbReference type="STRING" id="427683.A5481_27285"/>
<evidence type="ECO:0000256" key="8">
    <source>
        <dbReference type="ARBA" id="ARBA00072277"/>
    </source>
</evidence>
<dbReference type="GO" id="GO:0046872">
    <property type="term" value="F:metal ion binding"/>
    <property type="evidence" value="ECO:0007669"/>
    <property type="project" value="UniProtKB-KW"/>
</dbReference>
<dbReference type="RefSeq" id="WP_064504423.1">
    <property type="nucleotide sequence ID" value="NZ_LWHQ01000065.1"/>
</dbReference>
<name>A0A179S0C7_9HYPH</name>
<evidence type="ECO:0000259" key="9">
    <source>
        <dbReference type="Pfam" id="PF00857"/>
    </source>
</evidence>
<reference evidence="10 11" key="1">
    <citation type="submission" date="2016-04" db="EMBL/GenBank/DDBJ databases">
        <authorList>
            <person name="Evans L.H."/>
            <person name="Alamgir A."/>
            <person name="Owens N."/>
            <person name="Weber N.D."/>
            <person name="Virtaneva K."/>
            <person name="Barbian K."/>
            <person name="Babar A."/>
            <person name="Rosenke K."/>
        </authorList>
    </citation>
    <scope>NUCLEOTIDE SEQUENCE [LARGE SCALE GENOMIC DNA]</scope>
    <source>
        <strain evidence="10 11">PMB02</strain>
    </source>
</reference>
<dbReference type="Proteomes" id="UP000078316">
    <property type="component" value="Unassembled WGS sequence"/>
</dbReference>
<comment type="similarity">
    <text evidence="1">Belongs to the isochorismatase family.</text>
</comment>